<keyword evidence="1" id="KW-0472">Membrane</keyword>
<evidence type="ECO:0000313" key="3">
    <source>
        <dbReference type="Proteomes" id="UP001334248"/>
    </source>
</evidence>
<dbReference type="PANTHER" id="PTHR35041">
    <property type="entry name" value="MEDIATOR OF RNA POLYMERASE II TRANSCRIPTION SUBUNIT 1"/>
    <property type="match status" value="1"/>
</dbReference>
<feature type="transmembrane region" description="Helical" evidence="1">
    <location>
        <begin position="40"/>
        <end position="60"/>
    </location>
</feature>
<feature type="transmembrane region" description="Helical" evidence="1">
    <location>
        <begin position="99"/>
        <end position="118"/>
    </location>
</feature>
<accession>A0ABR0RPA2</accession>
<dbReference type="Proteomes" id="UP001334248">
    <property type="component" value="Unassembled WGS sequence"/>
</dbReference>
<protein>
    <submittedName>
        <fullName evidence="2">Uncharacterized protein</fullName>
    </submittedName>
</protein>
<proteinExistence type="predicted"/>
<dbReference type="EMBL" id="JAVHJV010000005">
    <property type="protein sequence ID" value="KAK5942419.1"/>
    <property type="molecule type" value="Genomic_DNA"/>
</dbReference>
<keyword evidence="1" id="KW-1133">Transmembrane helix</keyword>
<keyword evidence="1" id="KW-0812">Transmembrane</keyword>
<evidence type="ECO:0000313" key="2">
    <source>
        <dbReference type="EMBL" id="KAK5942419.1"/>
    </source>
</evidence>
<dbReference type="RefSeq" id="XP_064730509.1">
    <property type="nucleotide sequence ID" value="XM_064873405.1"/>
</dbReference>
<keyword evidence="3" id="KW-1185">Reference proteome</keyword>
<reference evidence="2 3" key="1">
    <citation type="journal article" date="2023" name="Res Sq">
        <title>Genomic and morphological characterization of Knufia obscura isolated from the Mars 2020 spacecraft assembly facility.</title>
        <authorList>
            <person name="Chander A.M."/>
            <person name="Teixeira M.M."/>
            <person name="Singh N.K."/>
            <person name="Williams M.P."/>
            <person name="Parker C.W."/>
            <person name="Leo P."/>
            <person name="Stajich J.E."/>
            <person name="Torok T."/>
            <person name="Tighe S."/>
            <person name="Mason C.E."/>
            <person name="Venkateswaran K."/>
        </authorList>
    </citation>
    <scope>NUCLEOTIDE SEQUENCE [LARGE SCALE GENOMIC DNA]</scope>
    <source>
        <strain evidence="2 3">CCFEE 5817</strain>
    </source>
</reference>
<gene>
    <name evidence="2" type="ORF">PMZ80_004983</name>
</gene>
<evidence type="ECO:0000256" key="1">
    <source>
        <dbReference type="SAM" id="Phobius"/>
    </source>
</evidence>
<dbReference type="PANTHER" id="PTHR35041:SF6">
    <property type="entry name" value="FORMYLMETHIONINE DEFORMYLASE-LIKE PROTEIN-RELATED"/>
    <property type="match status" value="1"/>
</dbReference>
<dbReference type="GeneID" id="89998432"/>
<name>A0ABR0RPA2_9EURO</name>
<comment type="caution">
    <text evidence="2">The sequence shown here is derived from an EMBL/GenBank/DDBJ whole genome shotgun (WGS) entry which is preliminary data.</text>
</comment>
<organism evidence="2 3">
    <name type="scientific">Knufia obscura</name>
    <dbReference type="NCBI Taxonomy" id="1635080"/>
    <lineage>
        <taxon>Eukaryota</taxon>
        <taxon>Fungi</taxon>
        <taxon>Dikarya</taxon>
        <taxon>Ascomycota</taxon>
        <taxon>Pezizomycotina</taxon>
        <taxon>Eurotiomycetes</taxon>
        <taxon>Chaetothyriomycetidae</taxon>
        <taxon>Chaetothyriales</taxon>
        <taxon>Trichomeriaceae</taxon>
        <taxon>Knufia</taxon>
    </lineage>
</organism>
<feature type="transmembrane region" description="Helical" evidence="1">
    <location>
        <begin position="457"/>
        <end position="476"/>
    </location>
</feature>
<sequence length="549" mass="60151">MFGSLLVGVLLAIGHAVFYWWLNGKEVDKTLAQTWVTNIGTIFAFLIKMFLAIASGIAFCQHLWRNLRAQTFDVEEIDTVTSMLEDVFALLDVRVWPRVPTSVMIAIIAWLIPVAAVFPPGTLRIAFQATDHINQEQVPQLALVNNSNFYAISGTVGSPAYADAAPIVYTASLASATSGRILDIPHKYTNMSYDMQFYAPSIQCSDASDNLTGLAVSHINTTGSGGGIFYLSFAGGGSKAQGSFNSSGFECNDYGTCSRPTPSDLLTKNFENLDHFSTDTARLYVMLGYNLTECRLYNASYNINFDFKSSGQTATIRNLDMQNPVAYNNSAGQYCVAITEINPDCMQTSTIGAYQAIMEAFGSLYVGALSGHYTQYTRYQTLVETLSIAPNLTAANENEVPFDVPSFQKQMEAQFQNITLSMLSFSGLIKNESRADQIPVTITTYPAVYDYQPLRLYLAYGIAIFCTIICTLIGLYSMNTNGASYSNTFSTFARMTTHMNLSDLVSSADDAGNPCPPEIKRVPVTVGGRYKRELDDIPESLRPTATSRG</sequence>